<keyword evidence="4" id="KW-0547">Nucleotide-binding</keyword>
<dbReference type="PANTHER" id="PTHR43721:SF11">
    <property type="entry name" value="SELENOCYSTEINE-SPECIFIC ELONGATION FACTOR"/>
    <property type="match status" value="1"/>
</dbReference>
<dbReference type="InterPro" id="IPR009000">
    <property type="entry name" value="Transl_B-barrel_sf"/>
</dbReference>
<comment type="subcellular location">
    <subcellularLocation>
        <location evidence="1">Cytoplasm</location>
    </subcellularLocation>
</comment>
<dbReference type="Gene3D" id="3.40.50.300">
    <property type="entry name" value="P-loop containing nucleotide triphosphate hydrolases"/>
    <property type="match status" value="1"/>
</dbReference>
<reference evidence="10" key="1">
    <citation type="journal article" date="2020" name="mSystems">
        <title>Genome- and Community-Level Interaction Insights into Carbon Utilization and Element Cycling Functions of Hydrothermarchaeota in Hydrothermal Sediment.</title>
        <authorList>
            <person name="Zhou Z."/>
            <person name="Liu Y."/>
            <person name="Xu W."/>
            <person name="Pan J."/>
            <person name="Luo Z.H."/>
            <person name="Li M."/>
        </authorList>
    </citation>
    <scope>NUCLEOTIDE SEQUENCE [LARGE SCALE GENOMIC DNA]</scope>
    <source>
        <strain evidence="10">SpSt-265</strain>
        <strain evidence="11">SpSt-465</strain>
    </source>
</reference>
<evidence type="ECO:0000256" key="2">
    <source>
        <dbReference type="ARBA" id="ARBA00015953"/>
    </source>
</evidence>
<dbReference type="SUPFAM" id="SSF50447">
    <property type="entry name" value="Translation proteins"/>
    <property type="match status" value="1"/>
</dbReference>
<dbReference type="SUPFAM" id="SSF50465">
    <property type="entry name" value="EF-Tu/eEF-1alpha/eIF2-gamma C-terminal domain"/>
    <property type="match status" value="1"/>
</dbReference>
<dbReference type="CDD" id="cd03696">
    <property type="entry name" value="SelB_II"/>
    <property type="match status" value="1"/>
</dbReference>
<dbReference type="Gene3D" id="1.10.10.2770">
    <property type="match status" value="1"/>
</dbReference>
<dbReference type="GO" id="GO:0003746">
    <property type="term" value="F:translation elongation factor activity"/>
    <property type="evidence" value="ECO:0007669"/>
    <property type="project" value="UniProtKB-KW"/>
</dbReference>
<dbReference type="InterPro" id="IPR004535">
    <property type="entry name" value="Transl_elong_SelB"/>
</dbReference>
<sequence>MHFVLGTAGHIDHGKSALVKALTGTDPDRLKEEQERGMTTDLGFAFLGDDITIIDVPGHERFVRHMLAGASSIDMVMLVIAADDGVMPQTKEHFEICRLLGIKKGIIVINKIDLVDSTLVELVREEVRELVRGSFLENAPVFAVSARTGQGIDDLKRGILELTRELERKPDRGVFRMPIDRCFTIKGFGVVVAGTVLSGSCKIGDRLEILPECIAARVRGIQRHNQPVAQAGTGERAALNLQGVELEQVYRGQVVVTPGYYQPSSYIQATLYLLKDSPIALRNMARVHLHIGTAEVMCRVCLLDKKELLPGDEGLVQLRTEKPIVCDYNDRYVLRCASPPATLGGGIVLEIGSTKLRRFDEALINRLRQLKAGEQGALLEQLLLKNSFDIKTIGGIARQMALTEDQVVQMLQVLIDSQRAVTQDIEGKRYVIHNEVLRSALTSVLAILADFHRQNPLRMGMKSSELRVKAGQLPPVLFELVLNHLQQQGEIIVDGDRVRLKGHTLQLKPEEQALFDRVARILQETRWTPPDPAELFPGVDPKLAQRVKIALVESGTVIDLGDGILMHAQAVSEAKKVLLKLLEEKSELAATDFRQALGTTRKYVIPLLNYFDNIGLTQRKGDVRILKGRIQT</sequence>
<evidence type="ECO:0000256" key="1">
    <source>
        <dbReference type="ARBA" id="ARBA00004496"/>
    </source>
</evidence>
<dbReference type="NCBIfam" id="TIGR00475">
    <property type="entry name" value="selB"/>
    <property type="match status" value="1"/>
</dbReference>
<dbReference type="SUPFAM" id="SSF46785">
    <property type="entry name" value="Winged helix' DNA-binding domain"/>
    <property type="match status" value="2"/>
</dbReference>
<evidence type="ECO:0000256" key="7">
    <source>
        <dbReference type="ARBA" id="ARBA00025526"/>
    </source>
</evidence>
<dbReference type="EMBL" id="DSTU01000004">
    <property type="protein sequence ID" value="HFJ53550.1"/>
    <property type="molecule type" value="Genomic_DNA"/>
</dbReference>
<keyword evidence="6" id="KW-0342">GTP-binding</keyword>
<keyword evidence="10" id="KW-0251">Elongation factor</keyword>
<gene>
    <name evidence="10" type="primary">selB</name>
    <name evidence="10" type="ORF">ENP94_06885</name>
    <name evidence="11" type="ORF">ENS16_02535</name>
</gene>
<dbReference type="PANTHER" id="PTHR43721">
    <property type="entry name" value="ELONGATION FACTOR TU-RELATED"/>
    <property type="match status" value="1"/>
</dbReference>
<organism evidence="10">
    <name type="scientific">candidate division WOR-3 bacterium</name>
    <dbReference type="NCBI Taxonomy" id="2052148"/>
    <lineage>
        <taxon>Bacteria</taxon>
        <taxon>Bacteria division WOR-3</taxon>
    </lineage>
</organism>
<evidence type="ECO:0000256" key="6">
    <source>
        <dbReference type="ARBA" id="ARBA00023134"/>
    </source>
</evidence>
<keyword evidence="5" id="KW-0648">Protein biosynthesis</keyword>
<dbReference type="GO" id="GO:0005737">
    <property type="term" value="C:cytoplasm"/>
    <property type="evidence" value="ECO:0007669"/>
    <property type="project" value="UniProtKB-SubCell"/>
</dbReference>
<dbReference type="InterPro" id="IPR036390">
    <property type="entry name" value="WH_DNA-bd_sf"/>
</dbReference>
<dbReference type="Pfam" id="PF09106">
    <property type="entry name" value="WHD_2nd_SelB"/>
    <property type="match status" value="1"/>
</dbReference>
<protein>
    <recommendedName>
        <fullName evidence="2">Selenocysteine-specific elongation factor</fullName>
    </recommendedName>
    <alternativeName>
        <fullName evidence="8">SelB translation factor</fullName>
    </alternativeName>
</protein>
<dbReference type="InterPro" id="IPR057335">
    <property type="entry name" value="Beta-barrel_SelB"/>
</dbReference>
<dbReference type="SUPFAM" id="SSF52540">
    <property type="entry name" value="P-loop containing nucleoside triphosphate hydrolases"/>
    <property type="match status" value="1"/>
</dbReference>
<feature type="domain" description="Tr-type G" evidence="9">
    <location>
        <begin position="1"/>
        <end position="167"/>
    </location>
</feature>
<evidence type="ECO:0000313" key="11">
    <source>
        <dbReference type="EMBL" id="HFJ53550.1"/>
    </source>
</evidence>
<dbReference type="Gene3D" id="1.10.10.10">
    <property type="entry name" value="Winged helix-like DNA-binding domain superfamily/Winged helix DNA-binding domain"/>
    <property type="match status" value="1"/>
</dbReference>
<dbReference type="InterPro" id="IPR005225">
    <property type="entry name" value="Small_GTP-bd"/>
</dbReference>
<evidence type="ECO:0000256" key="5">
    <source>
        <dbReference type="ARBA" id="ARBA00022917"/>
    </source>
</evidence>
<evidence type="ECO:0000256" key="8">
    <source>
        <dbReference type="ARBA" id="ARBA00031615"/>
    </source>
</evidence>
<dbReference type="InterPro" id="IPR027417">
    <property type="entry name" value="P-loop_NTPase"/>
</dbReference>
<keyword evidence="3" id="KW-0963">Cytoplasm</keyword>
<evidence type="ECO:0000256" key="3">
    <source>
        <dbReference type="ARBA" id="ARBA00022490"/>
    </source>
</evidence>
<dbReference type="Pfam" id="PF03144">
    <property type="entry name" value="GTP_EFTU_D2"/>
    <property type="match status" value="1"/>
</dbReference>
<proteinExistence type="predicted"/>
<dbReference type="EMBL" id="DSLG01000008">
    <property type="protein sequence ID" value="HEA87711.1"/>
    <property type="molecule type" value="Genomic_DNA"/>
</dbReference>
<evidence type="ECO:0000313" key="10">
    <source>
        <dbReference type="EMBL" id="HEA87711.1"/>
    </source>
</evidence>
<dbReference type="InterPro" id="IPR009001">
    <property type="entry name" value="Transl_elong_EF1A/Init_IF2_C"/>
</dbReference>
<evidence type="ECO:0000259" key="9">
    <source>
        <dbReference type="PROSITE" id="PS51722"/>
    </source>
</evidence>
<dbReference type="NCBIfam" id="TIGR00231">
    <property type="entry name" value="small_GTP"/>
    <property type="match status" value="1"/>
</dbReference>
<dbReference type="AlphaFoldDB" id="A0A7C1T1W0"/>
<dbReference type="Gene3D" id="2.40.30.10">
    <property type="entry name" value="Translation factors"/>
    <property type="match status" value="2"/>
</dbReference>
<dbReference type="GO" id="GO:0001514">
    <property type="term" value="P:selenocysteine incorporation"/>
    <property type="evidence" value="ECO:0007669"/>
    <property type="project" value="InterPro"/>
</dbReference>
<comment type="function">
    <text evidence="7">Translation factor necessary for the incorporation of selenocysteine into proteins. It probably replaces EF-Tu for the insertion of selenocysteine directed by the UGA codon. SelB binds GTP and GDP.</text>
</comment>
<accession>A0A7C1T1W0</accession>
<dbReference type="InterPro" id="IPR036388">
    <property type="entry name" value="WH-like_DNA-bd_sf"/>
</dbReference>
<dbReference type="InterPro" id="IPR015190">
    <property type="entry name" value="Elong_fac_SelB-wing-hlx_typ-2"/>
</dbReference>
<name>A0A7C1T1W0_UNCW3</name>
<dbReference type="Pfam" id="PF00009">
    <property type="entry name" value="GTP_EFTU"/>
    <property type="match status" value="1"/>
</dbReference>
<dbReference type="GO" id="GO:0003723">
    <property type="term" value="F:RNA binding"/>
    <property type="evidence" value="ECO:0007669"/>
    <property type="project" value="InterPro"/>
</dbReference>
<dbReference type="InterPro" id="IPR050055">
    <property type="entry name" value="EF-Tu_GTPase"/>
</dbReference>
<evidence type="ECO:0000256" key="4">
    <source>
        <dbReference type="ARBA" id="ARBA00022741"/>
    </source>
</evidence>
<dbReference type="InterPro" id="IPR015191">
    <property type="entry name" value="SelB_WHD4"/>
</dbReference>
<dbReference type="GO" id="GO:0003924">
    <property type="term" value="F:GTPase activity"/>
    <property type="evidence" value="ECO:0007669"/>
    <property type="project" value="InterPro"/>
</dbReference>
<dbReference type="CDD" id="cd15491">
    <property type="entry name" value="selB_III"/>
    <property type="match status" value="1"/>
</dbReference>
<dbReference type="PROSITE" id="PS51722">
    <property type="entry name" value="G_TR_2"/>
    <property type="match status" value="1"/>
</dbReference>
<dbReference type="InterPro" id="IPR000795">
    <property type="entry name" value="T_Tr_GTP-bd_dom"/>
</dbReference>
<dbReference type="InterPro" id="IPR004161">
    <property type="entry name" value="EFTu-like_2"/>
</dbReference>
<dbReference type="Pfam" id="PF09107">
    <property type="entry name" value="WHD_3rd_SelB"/>
    <property type="match status" value="1"/>
</dbReference>
<dbReference type="GO" id="GO:0005525">
    <property type="term" value="F:GTP binding"/>
    <property type="evidence" value="ECO:0007669"/>
    <property type="project" value="UniProtKB-KW"/>
</dbReference>
<dbReference type="Pfam" id="PF25461">
    <property type="entry name" value="Beta-barrel_SelB"/>
    <property type="match status" value="1"/>
</dbReference>
<comment type="caution">
    <text evidence="10">The sequence shown here is derived from an EMBL/GenBank/DDBJ whole genome shotgun (WGS) entry which is preliminary data.</text>
</comment>
<dbReference type="CDD" id="cd04171">
    <property type="entry name" value="SelB"/>
    <property type="match status" value="1"/>
</dbReference>